<evidence type="ECO:0000256" key="4">
    <source>
        <dbReference type="ARBA" id="ARBA00022840"/>
    </source>
</evidence>
<keyword evidence="3 9" id="KW-0347">Helicase</keyword>
<dbReference type="InterPro" id="IPR014016">
    <property type="entry name" value="UvrD-like_ATP-bd"/>
</dbReference>
<dbReference type="GO" id="GO:0005829">
    <property type="term" value="C:cytosol"/>
    <property type="evidence" value="ECO:0007669"/>
    <property type="project" value="TreeGrafter"/>
</dbReference>
<evidence type="ECO:0000256" key="6">
    <source>
        <dbReference type="ARBA" id="ARBA00034617"/>
    </source>
</evidence>
<name>A0A1Q2H0N7_9GAMM</name>
<dbReference type="KEGG" id="paln:B0W48_14695"/>
<accession>A0A1Q2H0N7</accession>
<dbReference type="EMBL" id="CP019628">
    <property type="protein sequence ID" value="AQQ00917.1"/>
    <property type="molecule type" value="Genomic_DNA"/>
</dbReference>
<dbReference type="PANTHER" id="PTHR11070:SF63">
    <property type="entry name" value="DNA HELICASE IV"/>
    <property type="match status" value="1"/>
</dbReference>
<dbReference type="SUPFAM" id="SSF52540">
    <property type="entry name" value="P-loop containing nucleoside triphosphate hydrolases"/>
    <property type="match status" value="1"/>
</dbReference>
<dbReference type="STRING" id="247523.B0W48_14695"/>
<dbReference type="GO" id="GO:0003677">
    <property type="term" value="F:DNA binding"/>
    <property type="evidence" value="ECO:0007669"/>
    <property type="project" value="InterPro"/>
</dbReference>
<keyword evidence="1 9" id="KW-0547">Nucleotide-binding</keyword>
<evidence type="ECO:0000256" key="3">
    <source>
        <dbReference type="ARBA" id="ARBA00022806"/>
    </source>
</evidence>
<feature type="binding site" evidence="9">
    <location>
        <begin position="210"/>
        <end position="217"/>
    </location>
    <ligand>
        <name>ATP</name>
        <dbReference type="ChEBI" id="CHEBI:30616"/>
    </ligand>
</feature>
<dbReference type="AlphaFoldDB" id="A0A1Q2H0N7"/>
<reference evidence="11 12" key="1">
    <citation type="submission" date="2017-02" db="EMBL/GenBank/DDBJ databases">
        <title>Complete genome sequence of the cold-active Pseudoalteromonas aliena strain EH1 isolated from Arctic seawater.</title>
        <authorList>
            <person name="Kim E."/>
            <person name="Heo E."/>
            <person name="Kim H."/>
            <person name="Kim D."/>
        </authorList>
    </citation>
    <scope>NUCLEOTIDE SEQUENCE [LARGE SCALE GENOMIC DNA]</scope>
    <source>
        <strain evidence="11 12">EH1</strain>
    </source>
</reference>
<evidence type="ECO:0000256" key="1">
    <source>
        <dbReference type="ARBA" id="ARBA00022741"/>
    </source>
</evidence>
<dbReference type="GO" id="GO:0000725">
    <property type="term" value="P:recombinational repair"/>
    <property type="evidence" value="ECO:0007669"/>
    <property type="project" value="TreeGrafter"/>
</dbReference>
<evidence type="ECO:0000259" key="10">
    <source>
        <dbReference type="PROSITE" id="PS51198"/>
    </source>
</evidence>
<evidence type="ECO:0000256" key="5">
    <source>
        <dbReference type="ARBA" id="ARBA00023235"/>
    </source>
</evidence>
<evidence type="ECO:0000256" key="2">
    <source>
        <dbReference type="ARBA" id="ARBA00022801"/>
    </source>
</evidence>
<dbReference type="Pfam" id="PF13361">
    <property type="entry name" value="UvrD_C"/>
    <property type="match status" value="1"/>
</dbReference>
<dbReference type="PROSITE" id="PS51198">
    <property type="entry name" value="UVRD_HELICASE_ATP_BIND"/>
    <property type="match status" value="1"/>
</dbReference>
<evidence type="ECO:0000256" key="9">
    <source>
        <dbReference type="PROSITE-ProRule" id="PRU00560"/>
    </source>
</evidence>
<proteinExistence type="predicted"/>
<dbReference type="InterPro" id="IPR000212">
    <property type="entry name" value="DNA_helicase_UvrD/REP"/>
</dbReference>
<dbReference type="EC" id="5.6.2.4" evidence="7"/>
<feature type="domain" description="UvrD-like helicase ATP-binding" evidence="10">
    <location>
        <begin position="189"/>
        <end position="653"/>
    </location>
</feature>
<dbReference type="Gene3D" id="3.40.50.300">
    <property type="entry name" value="P-loop containing nucleotide triphosphate hydrolases"/>
    <property type="match status" value="3"/>
</dbReference>
<protein>
    <recommendedName>
        <fullName evidence="7">DNA 3'-5' helicase</fullName>
        <ecNumber evidence="7">5.6.2.4</ecNumber>
    </recommendedName>
</protein>
<evidence type="ECO:0000256" key="7">
    <source>
        <dbReference type="ARBA" id="ARBA00034808"/>
    </source>
</evidence>
<gene>
    <name evidence="11" type="ORF">B0W48_14695</name>
</gene>
<dbReference type="RefSeq" id="WP_077537582.1">
    <property type="nucleotide sequence ID" value="NZ_CP019628.1"/>
</dbReference>
<dbReference type="InterPro" id="IPR027417">
    <property type="entry name" value="P-loop_NTPase"/>
</dbReference>
<dbReference type="Pfam" id="PF00580">
    <property type="entry name" value="UvrD-helicase"/>
    <property type="match status" value="1"/>
</dbReference>
<dbReference type="GO" id="GO:0005524">
    <property type="term" value="F:ATP binding"/>
    <property type="evidence" value="ECO:0007669"/>
    <property type="project" value="UniProtKB-UniRule"/>
</dbReference>
<dbReference type="GO" id="GO:0043138">
    <property type="term" value="F:3'-5' DNA helicase activity"/>
    <property type="evidence" value="ECO:0007669"/>
    <property type="project" value="UniProtKB-EC"/>
</dbReference>
<evidence type="ECO:0000313" key="12">
    <source>
        <dbReference type="Proteomes" id="UP000188243"/>
    </source>
</evidence>
<keyword evidence="2 9" id="KW-0378">Hydrolase</keyword>
<evidence type="ECO:0000313" key="11">
    <source>
        <dbReference type="EMBL" id="AQQ00917.1"/>
    </source>
</evidence>
<dbReference type="InterPro" id="IPR014017">
    <property type="entry name" value="DNA_helicase_UvrD-like_C"/>
</dbReference>
<organism evidence="11 12">
    <name type="scientific">Pseudoalteromonas aliena</name>
    <dbReference type="NCBI Taxonomy" id="247523"/>
    <lineage>
        <taxon>Bacteria</taxon>
        <taxon>Pseudomonadati</taxon>
        <taxon>Pseudomonadota</taxon>
        <taxon>Gammaproteobacteria</taxon>
        <taxon>Alteromonadales</taxon>
        <taxon>Pseudoalteromonadaceae</taxon>
        <taxon>Pseudoalteromonas</taxon>
    </lineage>
</organism>
<evidence type="ECO:0000256" key="8">
    <source>
        <dbReference type="ARBA" id="ARBA00048988"/>
    </source>
</evidence>
<dbReference type="GO" id="GO:0016887">
    <property type="term" value="F:ATP hydrolysis activity"/>
    <property type="evidence" value="ECO:0007669"/>
    <property type="project" value="RHEA"/>
</dbReference>
<keyword evidence="4 9" id="KW-0067">ATP-binding</keyword>
<keyword evidence="5" id="KW-0413">Isomerase</keyword>
<comment type="catalytic activity">
    <reaction evidence="8">
        <text>ATP + H2O = ADP + phosphate + H(+)</text>
        <dbReference type="Rhea" id="RHEA:13065"/>
        <dbReference type="ChEBI" id="CHEBI:15377"/>
        <dbReference type="ChEBI" id="CHEBI:15378"/>
        <dbReference type="ChEBI" id="CHEBI:30616"/>
        <dbReference type="ChEBI" id="CHEBI:43474"/>
        <dbReference type="ChEBI" id="CHEBI:456216"/>
        <dbReference type="EC" id="5.6.2.4"/>
    </reaction>
</comment>
<dbReference type="PANTHER" id="PTHR11070">
    <property type="entry name" value="UVRD / RECB / PCRA DNA HELICASE FAMILY MEMBER"/>
    <property type="match status" value="1"/>
</dbReference>
<dbReference type="Proteomes" id="UP000188243">
    <property type="component" value="Chromosome"/>
</dbReference>
<comment type="catalytic activity">
    <reaction evidence="6">
        <text>Couples ATP hydrolysis with the unwinding of duplex DNA by translocating in the 3'-5' direction.</text>
        <dbReference type="EC" id="5.6.2.4"/>
    </reaction>
</comment>
<sequence>MAQYIATPSWLGRFFTRIKQVSIEQSMLVIDFRDNTNLQFRLSDFSNFSMLRNRLFSAEINLSDLNNTCISFLNKGQADVLSKALNHYFANSLEQKINKAKTQLKQYALDEFLRDSSIEILNKTVFSLSKNYAHNQILWQQHLSPVSIKFLSILSRTPKVTDAVAQLRHKYEQKQLTLRDNFYNNVESNPLTIEQRLAVIRDNDKNLVLAAAGTGKTSVMVAKSLDLIDRDIATPDQILVLAYNKAAAEELKERFIKRAGQANLSMTPPVILTFHALGLTLLRNAKKSTELSVLASDALQLKSWFTAWLSEQMQANSAFLKSFVDLLYEPVDIFSFKNSAEDEHYVRINEYKSFAGYKVKSYQELLISNWLHLNSVEHEYKPAYKIKQRVGPGDKRLNKQYSSFYLPKYNIYLDHYDIDRQSNTPSGINKEHYNEHIALKRELYKKDNTIFLETFHFNWLEGKLEQRLGKLLKQYSVALTPLADDKIFALLTNSGQLQQEAEKYLKCLQAIRVEQLTNTQIKQRIKQSGFKNHQRYAAMLITIHDAYTHELSRQNAIDFDDMVIHATQVVKKGEFSVPWSHILVDEFQDISGARMAFLNTLINKGTGIRFTAVGDDWQAIYRFSGGNLALTTRFEELVGSHSLTVLQKTFRYNNSISDVAGRFVMQNPEQYKKHITTHVQVSTPQVILLDDQYKGAKSLEVKVQQIISTIQKNDATASIAVLSRYRFMLNKVEQHLKNKKQTNTLHFWTLHGAKGLEADYGIIIGFEQGKLGFPSNNQNNVLLESLLPVQDSFTHSEERRLLYVGITRAKHKTYLIADLHACSVFIKELVNDDYPIEVASTLFNLSSG</sequence>